<dbReference type="PROSITE" id="PS50135">
    <property type="entry name" value="ZF_ZZ_2"/>
    <property type="match status" value="1"/>
</dbReference>
<dbReference type="InterPro" id="IPR011992">
    <property type="entry name" value="EF-hand-dom_pair"/>
</dbReference>
<feature type="region of interest" description="Disordered" evidence="7">
    <location>
        <begin position="35"/>
        <end position="97"/>
    </location>
</feature>
<evidence type="ECO:0000256" key="4">
    <source>
        <dbReference type="ARBA" id="ARBA00022833"/>
    </source>
</evidence>
<dbReference type="PROSITE" id="PS01357">
    <property type="entry name" value="ZF_ZZ_1"/>
    <property type="match status" value="1"/>
</dbReference>
<dbReference type="GO" id="GO:0005509">
    <property type="term" value="F:calcium ion binding"/>
    <property type="evidence" value="ECO:0007669"/>
    <property type="project" value="InterPro"/>
</dbReference>
<dbReference type="PROSITE" id="PS00018">
    <property type="entry name" value="EF_HAND_1"/>
    <property type="match status" value="1"/>
</dbReference>
<feature type="region of interest" description="Disordered" evidence="7">
    <location>
        <begin position="785"/>
        <end position="851"/>
    </location>
</feature>
<feature type="region of interest" description="Disordered" evidence="7">
    <location>
        <begin position="717"/>
        <end position="747"/>
    </location>
</feature>
<evidence type="ECO:0000313" key="11">
    <source>
        <dbReference type="Proteomes" id="UP000036947"/>
    </source>
</evidence>
<keyword evidence="1" id="KW-0479">Metal-binding</keyword>
<dbReference type="InterPro" id="IPR028846">
    <property type="entry name" value="Recoverin"/>
</dbReference>
<dbReference type="PANTHER" id="PTHR23055:SF187">
    <property type="entry name" value="EF HAND DOMAIN PROTEIN (AFU_ORTHOLOGUE AFUA_6G07310)"/>
    <property type="match status" value="1"/>
</dbReference>
<dbReference type="EMBL" id="LFRF01000010">
    <property type="protein sequence ID" value="KND91072.1"/>
    <property type="molecule type" value="Genomic_DNA"/>
</dbReference>
<accession>A0A0L0NAG5</accession>
<feature type="compositionally biased region" description="Basic and acidic residues" evidence="7">
    <location>
        <begin position="561"/>
        <end position="574"/>
    </location>
</feature>
<dbReference type="STRING" id="1163406.A0A0L0NAG5"/>
<feature type="compositionally biased region" description="Basic and acidic residues" evidence="7">
    <location>
        <begin position="527"/>
        <end position="536"/>
    </location>
</feature>
<gene>
    <name evidence="10" type="ORF">TOPH_04333</name>
</gene>
<evidence type="ECO:0000256" key="1">
    <source>
        <dbReference type="ARBA" id="ARBA00022723"/>
    </source>
</evidence>
<protein>
    <submittedName>
        <fullName evidence="10">Protein ref(2)P</fullName>
    </submittedName>
</protein>
<dbReference type="Gene3D" id="1.10.238.10">
    <property type="entry name" value="EF-hand"/>
    <property type="match status" value="1"/>
</dbReference>
<dbReference type="SUPFAM" id="SSF47473">
    <property type="entry name" value="EF-hand"/>
    <property type="match status" value="1"/>
</dbReference>
<dbReference type="AlphaFoldDB" id="A0A0L0NAG5"/>
<dbReference type="GO" id="GO:0016020">
    <property type="term" value="C:membrane"/>
    <property type="evidence" value="ECO:0007669"/>
    <property type="project" value="TreeGrafter"/>
</dbReference>
<evidence type="ECO:0000256" key="2">
    <source>
        <dbReference type="ARBA" id="ARBA00022737"/>
    </source>
</evidence>
<keyword evidence="2" id="KW-0677">Repeat</keyword>
<feature type="compositionally biased region" description="Acidic residues" evidence="7">
    <location>
        <begin position="506"/>
        <end position="526"/>
    </location>
</feature>
<keyword evidence="3 6" id="KW-0863">Zinc-finger</keyword>
<evidence type="ECO:0000256" key="5">
    <source>
        <dbReference type="ARBA" id="ARBA00022837"/>
    </source>
</evidence>
<feature type="region of interest" description="Disordered" evidence="7">
    <location>
        <begin position="501"/>
        <end position="574"/>
    </location>
</feature>
<evidence type="ECO:0000256" key="3">
    <source>
        <dbReference type="ARBA" id="ARBA00022771"/>
    </source>
</evidence>
<feature type="domain" description="ZZ-type" evidence="8">
    <location>
        <begin position="144"/>
        <end position="196"/>
    </location>
</feature>
<dbReference type="CDD" id="cd02340">
    <property type="entry name" value="ZZ_NBR1_like"/>
    <property type="match status" value="1"/>
</dbReference>
<feature type="region of interest" description="Disordered" evidence="7">
    <location>
        <begin position="615"/>
        <end position="635"/>
    </location>
</feature>
<dbReference type="SMART" id="SM00054">
    <property type="entry name" value="EFh"/>
    <property type="match status" value="2"/>
</dbReference>
<dbReference type="SUPFAM" id="SSF57850">
    <property type="entry name" value="RING/U-box"/>
    <property type="match status" value="1"/>
</dbReference>
<dbReference type="Gene3D" id="3.30.60.90">
    <property type="match status" value="1"/>
</dbReference>
<dbReference type="InterPro" id="IPR018247">
    <property type="entry name" value="EF_Hand_1_Ca_BS"/>
</dbReference>
<proteinExistence type="predicted"/>
<keyword evidence="11" id="KW-1185">Reference proteome</keyword>
<evidence type="ECO:0000313" key="10">
    <source>
        <dbReference type="EMBL" id="KND91072.1"/>
    </source>
</evidence>
<dbReference type="InterPro" id="IPR043145">
    <property type="entry name" value="Znf_ZZ_sf"/>
</dbReference>
<dbReference type="Proteomes" id="UP000036947">
    <property type="component" value="Unassembled WGS sequence"/>
</dbReference>
<feature type="compositionally biased region" description="Basic and acidic residues" evidence="7">
    <location>
        <begin position="836"/>
        <end position="845"/>
    </location>
</feature>
<feature type="domain" description="EF-hand" evidence="9">
    <location>
        <begin position="316"/>
        <end position="351"/>
    </location>
</feature>
<dbReference type="InterPro" id="IPR000433">
    <property type="entry name" value="Znf_ZZ"/>
</dbReference>
<feature type="compositionally biased region" description="Basic residues" evidence="7">
    <location>
        <begin position="55"/>
        <end position="64"/>
    </location>
</feature>
<evidence type="ECO:0000259" key="9">
    <source>
        <dbReference type="PROSITE" id="PS50222"/>
    </source>
</evidence>
<dbReference type="OrthoDB" id="2122982at2759"/>
<dbReference type="SMART" id="SM00291">
    <property type="entry name" value="ZnF_ZZ"/>
    <property type="match status" value="1"/>
</dbReference>
<reference evidence="10 11" key="1">
    <citation type="journal article" date="2015" name="BMC Genomics">
        <title>The genome of the truffle-parasite Tolypocladium ophioglossoides and the evolution of antifungal peptaibiotics.</title>
        <authorList>
            <person name="Quandt C.A."/>
            <person name="Bushley K.E."/>
            <person name="Spatafora J.W."/>
        </authorList>
    </citation>
    <scope>NUCLEOTIDE SEQUENCE [LARGE SCALE GENOMIC DNA]</scope>
    <source>
        <strain evidence="10 11">CBS 100239</strain>
    </source>
</reference>
<keyword evidence="4" id="KW-0862">Zinc</keyword>
<dbReference type="CDD" id="cd00051">
    <property type="entry name" value="EFh"/>
    <property type="match status" value="1"/>
</dbReference>
<dbReference type="PROSITE" id="PS50222">
    <property type="entry name" value="EF_HAND_2"/>
    <property type="match status" value="1"/>
</dbReference>
<sequence>MWLSTPSVDSLTRPRLAVAVVSVVAAVSVGYYAYQSSQPSRPQELPPGGNLHRSNAIRRARYMPRRNDRSETTSSSSSEAPGDENVEINNSAPAGDGETVVEAVEDEWWNDPSGFPPSQRAGHNIVNLLFRVSEDNARRNGCVHRGCQCNACGMVPIRGVRYRCANCADFDLCETCEAQGVHIKTHIFYKIRVPAPPFGPRQMQPVWYTGDPDTCRRNLPRGLIAKLSRDTGFERPELEAFWEQWTFMANTEWREDPEELCVAMDRKTFERCLVPTGGSRHAAPNLIHDRMFSFYDSNNDDLIGFSEFLHGLSYRKRKDKLRKVFEGYDIDGDGYVNRRDFLRMFRAYYVLYKQMHRDILDGLEDQLLASTEAQQLVTSRQPLSSLFGREGRVPAADGDVRFEGKTYNQDGSIDVDDGYHGATVENRGDTASREDILTSLFAYDTDQQRPRRRFVAHRDADTNWRTVRRLSGNDTDRTYWVTLLEPPTTLDELPEILAGNNHPEIEETEDEADDQDDDDGDDDERDDANGHQRDSDSAAGAAQTDSERRARFLSQARRQAPKLEKRRRDMARGQLHERWKRRQFYLDGEEGGLAPEDWDNDEDILAHLNKAVENAKSADQAAPSTTRSRSSSKVRFAEDMDDYDVRSNPSTSSRSVLERWGGMEIPDAERDAGKEILYQVTQQAFNELLDTIFKSAEDLAVEAAETKEQREKYKHEIEAVEPEDDKDQAAEPSDTQPLGHASERTAEDKTLEELLTETGYQVVASEPRNAVELYYSIHLSDYTIPSETSVSGDEGPEEYRDPTMPQFRPNSDATPNHEWRSRPSQSADVLFDDDGDDKRSRHESETSTVSEPTIDTLQRWKMLSTAEAKAAERGGWGRLSFDEFEAIYKNQEDLGNRLDYLGSWIDFCIP</sequence>
<name>A0A0L0NAG5_TOLOC</name>
<evidence type="ECO:0000259" key="8">
    <source>
        <dbReference type="PROSITE" id="PS50135"/>
    </source>
</evidence>
<organism evidence="10 11">
    <name type="scientific">Tolypocladium ophioglossoides (strain CBS 100239)</name>
    <name type="common">Snaketongue truffleclub</name>
    <name type="synonym">Elaphocordyceps ophioglossoides</name>
    <dbReference type="NCBI Taxonomy" id="1163406"/>
    <lineage>
        <taxon>Eukaryota</taxon>
        <taxon>Fungi</taxon>
        <taxon>Dikarya</taxon>
        <taxon>Ascomycota</taxon>
        <taxon>Pezizomycotina</taxon>
        <taxon>Sordariomycetes</taxon>
        <taxon>Hypocreomycetidae</taxon>
        <taxon>Hypocreales</taxon>
        <taxon>Ophiocordycipitaceae</taxon>
        <taxon>Tolypocladium</taxon>
    </lineage>
</organism>
<keyword evidence="5" id="KW-0106">Calcium</keyword>
<evidence type="ECO:0000256" key="7">
    <source>
        <dbReference type="SAM" id="MobiDB-lite"/>
    </source>
</evidence>
<dbReference type="PANTHER" id="PTHR23055">
    <property type="entry name" value="CALCIUM BINDING PROTEINS"/>
    <property type="match status" value="1"/>
</dbReference>
<evidence type="ECO:0000256" key="6">
    <source>
        <dbReference type="PROSITE-ProRule" id="PRU00228"/>
    </source>
</evidence>
<dbReference type="GO" id="GO:0005829">
    <property type="term" value="C:cytosol"/>
    <property type="evidence" value="ECO:0007669"/>
    <property type="project" value="TreeGrafter"/>
</dbReference>
<dbReference type="InterPro" id="IPR002048">
    <property type="entry name" value="EF_hand_dom"/>
</dbReference>
<dbReference type="GO" id="GO:0008270">
    <property type="term" value="F:zinc ion binding"/>
    <property type="evidence" value="ECO:0007669"/>
    <property type="project" value="UniProtKB-KW"/>
</dbReference>
<dbReference type="Pfam" id="PF00569">
    <property type="entry name" value="ZZ"/>
    <property type="match status" value="1"/>
</dbReference>
<comment type="caution">
    <text evidence="10">The sequence shown here is derived from an EMBL/GenBank/DDBJ whole genome shotgun (WGS) entry which is preliminary data.</text>
</comment>